<organism evidence="1 2">
    <name type="scientific">Paraburkholderia rhynchosiae</name>
    <dbReference type="NCBI Taxonomy" id="487049"/>
    <lineage>
        <taxon>Bacteria</taxon>
        <taxon>Pseudomonadati</taxon>
        <taxon>Pseudomonadota</taxon>
        <taxon>Betaproteobacteria</taxon>
        <taxon>Burkholderiales</taxon>
        <taxon>Burkholderiaceae</taxon>
        <taxon>Paraburkholderia</taxon>
    </lineage>
</organism>
<evidence type="ECO:0000313" key="2">
    <source>
        <dbReference type="Proteomes" id="UP001629235"/>
    </source>
</evidence>
<name>A0ACC7NMP8_9BURK</name>
<dbReference type="Proteomes" id="UP001629235">
    <property type="component" value="Unassembled WGS sequence"/>
</dbReference>
<accession>A0ACC7NMP8</accession>
<evidence type="ECO:0000313" key="1">
    <source>
        <dbReference type="EMBL" id="MFM0108569.1"/>
    </source>
</evidence>
<dbReference type="EMBL" id="JAQQDW010000124">
    <property type="protein sequence ID" value="MFM0108569.1"/>
    <property type="molecule type" value="Genomic_DNA"/>
</dbReference>
<keyword evidence="2" id="KW-1185">Reference proteome</keyword>
<sequence length="60" mass="6449">MIDEPAMRKTAQCIFMHCAVFLAARTRDDAAVNRNETSASNNANSLARAAVALLSSYGMT</sequence>
<protein>
    <submittedName>
        <fullName evidence="1">Uncharacterized protein</fullName>
    </submittedName>
</protein>
<gene>
    <name evidence="1" type="ORF">PQR01_35420</name>
</gene>
<comment type="caution">
    <text evidence="1">The sequence shown here is derived from an EMBL/GenBank/DDBJ whole genome shotgun (WGS) entry which is preliminary data.</text>
</comment>
<reference evidence="1 2" key="1">
    <citation type="journal article" date="2024" name="Chem. Sci.">
        <title>Discovery of megapolipeptins by genome mining of a Burkholderiales bacteria collection.</title>
        <authorList>
            <person name="Paulo B.S."/>
            <person name="Recchia M.J.J."/>
            <person name="Lee S."/>
            <person name="Fergusson C.H."/>
            <person name="Romanowski S.B."/>
            <person name="Hernandez A."/>
            <person name="Krull N."/>
            <person name="Liu D.Y."/>
            <person name="Cavanagh H."/>
            <person name="Bos A."/>
            <person name="Gray C.A."/>
            <person name="Murphy B.T."/>
            <person name="Linington R.G."/>
            <person name="Eustaquio A.S."/>
        </authorList>
    </citation>
    <scope>NUCLEOTIDE SEQUENCE [LARGE SCALE GENOMIC DNA]</scope>
    <source>
        <strain evidence="1 2">RL18-126-BIB-B</strain>
    </source>
</reference>
<proteinExistence type="predicted"/>